<comment type="subcellular location">
    <subcellularLocation>
        <location evidence="1">Cell membrane</location>
        <topology evidence="1">Multi-pass membrane protein</topology>
    </subcellularLocation>
</comment>
<gene>
    <name evidence="7" type="ORF">JQS30_02255</name>
</gene>
<feature type="transmembrane region" description="Helical" evidence="5">
    <location>
        <begin position="296"/>
        <end position="313"/>
    </location>
</feature>
<evidence type="ECO:0000256" key="3">
    <source>
        <dbReference type="ARBA" id="ARBA00022989"/>
    </source>
</evidence>
<dbReference type="KEGG" id="nav:JQS30_02255"/>
<dbReference type="GO" id="GO:0022857">
    <property type="term" value="F:transmembrane transporter activity"/>
    <property type="evidence" value="ECO:0007669"/>
    <property type="project" value="InterPro"/>
</dbReference>
<evidence type="ECO:0000256" key="2">
    <source>
        <dbReference type="ARBA" id="ARBA00022692"/>
    </source>
</evidence>
<feature type="transmembrane region" description="Helical" evidence="5">
    <location>
        <begin position="113"/>
        <end position="132"/>
    </location>
</feature>
<sequence>MIATEPTTGVRRFAGPRIVVVATIVVSLTAPGQTAAISVFLDPMISDIGVSRTAISTAYLIGTLVGALSLPWIGRAVDKYGTRLTMAVVAGGFSLSLIGLSFATSIIGLGAGFVGIRMLGQGALGLCAATLVSRWYDKHRGTALGIQSAIGGGVIAASPVLLERLIAATDWRTAMLIEAAVIAVVVIPLALFLVRNRPSDIGQRVDGELATGTTVVPEWGVTRAEAMRHPYFWVLLSAVGAAGFFGTAIAFHQIALLGEHGLTATEAAANFVPQSIAGIIATLMLGYLVDRMGPRRLLAVSMLLFAFAIAWGTVVTPGWSALGFGIAIGAAGNAVRVIEAAMTPRLFGVAHIGSIRGAVASVSVGSTAFSPVLFAVFYDWTDSFSLVLWISMFIPLFVAVAALVAPLPVTPAQTSAPLEPAVRS</sequence>
<name>A0A895XRH1_9ACTN</name>
<dbReference type="InterPro" id="IPR036259">
    <property type="entry name" value="MFS_trans_sf"/>
</dbReference>
<keyword evidence="8" id="KW-1185">Reference proteome</keyword>
<feature type="transmembrane region" description="Helical" evidence="5">
    <location>
        <begin position="144"/>
        <end position="162"/>
    </location>
</feature>
<evidence type="ECO:0000313" key="8">
    <source>
        <dbReference type="Proteomes" id="UP000662939"/>
    </source>
</evidence>
<feature type="transmembrane region" description="Helical" evidence="5">
    <location>
        <begin position="358"/>
        <end position="378"/>
    </location>
</feature>
<dbReference type="PROSITE" id="PS50850">
    <property type="entry name" value="MFS"/>
    <property type="match status" value="1"/>
</dbReference>
<organism evidence="7 8">
    <name type="scientific">Natronoglycomyces albus</name>
    <dbReference type="NCBI Taxonomy" id="2811108"/>
    <lineage>
        <taxon>Bacteria</taxon>
        <taxon>Bacillati</taxon>
        <taxon>Actinomycetota</taxon>
        <taxon>Actinomycetes</taxon>
        <taxon>Glycomycetales</taxon>
        <taxon>Glycomycetaceae</taxon>
        <taxon>Natronoglycomyces</taxon>
    </lineage>
</organism>
<feature type="transmembrane region" description="Helical" evidence="5">
    <location>
        <begin position="85"/>
        <end position="107"/>
    </location>
</feature>
<evidence type="ECO:0000256" key="4">
    <source>
        <dbReference type="ARBA" id="ARBA00023136"/>
    </source>
</evidence>
<dbReference type="InterPro" id="IPR050327">
    <property type="entry name" value="Proton-linked_MCT"/>
</dbReference>
<keyword evidence="3 5" id="KW-1133">Transmembrane helix</keyword>
<proteinExistence type="predicted"/>
<feature type="transmembrane region" description="Helical" evidence="5">
    <location>
        <begin position="271"/>
        <end position="289"/>
    </location>
</feature>
<accession>A0A895XRH1</accession>
<dbReference type="InterPro" id="IPR011701">
    <property type="entry name" value="MFS"/>
</dbReference>
<dbReference type="Pfam" id="PF07690">
    <property type="entry name" value="MFS_1"/>
    <property type="match status" value="1"/>
</dbReference>
<keyword evidence="2 5" id="KW-0812">Transmembrane</keyword>
<protein>
    <submittedName>
        <fullName evidence="7">MFS transporter</fullName>
    </submittedName>
</protein>
<dbReference type="Proteomes" id="UP000662939">
    <property type="component" value="Chromosome"/>
</dbReference>
<dbReference type="AlphaFoldDB" id="A0A895XRH1"/>
<dbReference type="SUPFAM" id="SSF103473">
    <property type="entry name" value="MFS general substrate transporter"/>
    <property type="match status" value="1"/>
</dbReference>
<dbReference type="PANTHER" id="PTHR11360:SF308">
    <property type="entry name" value="BLL3089 PROTEIN"/>
    <property type="match status" value="1"/>
</dbReference>
<evidence type="ECO:0000259" key="6">
    <source>
        <dbReference type="PROSITE" id="PS50850"/>
    </source>
</evidence>
<evidence type="ECO:0000256" key="1">
    <source>
        <dbReference type="ARBA" id="ARBA00004651"/>
    </source>
</evidence>
<dbReference type="Gene3D" id="1.20.1250.20">
    <property type="entry name" value="MFS general substrate transporter like domains"/>
    <property type="match status" value="2"/>
</dbReference>
<dbReference type="RefSeq" id="WP_213171787.1">
    <property type="nucleotide sequence ID" value="NZ_CP070496.1"/>
</dbReference>
<feature type="transmembrane region" description="Helical" evidence="5">
    <location>
        <begin position="384"/>
        <end position="405"/>
    </location>
</feature>
<feature type="transmembrane region" description="Helical" evidence="5">
    <location>
        <begin position="53"/>
        <end position="73"/>
    </location>
</feature>
<dbReference type="InterPro" id="IPR020846">
    <property type="entry name" value="MFS_dom"/>
</dbReference>
<dbReference type="CDD" id="cd17355">
    <property type="entry name" value="MFS_YcxA_like"/>
    <property type="match status" value="1"/>
</dbReference>
<dbReference type="EMBL" id="CP070496">
    <property type="protein sequence ID" value="QSB05775.1"/>
    <property type="molecule type" value="Genomic_DNA"/>
</dbReference>
<keyword evidence="4 5" id="KW-0472">Membrane</keyword>
<reference evidence="7" key="1">
    <citation type="submission" date="2021-02" db="EMBL/GenBank/DDBJ databases">
        <title>Natronoglycomyces albus gen. nov., sp. nov, a haloalkaliphilic actinobacterium from a soda solonchak soil.</title>
        <authorList>
            <person name="Sorokin D.Y."/>
            <person name="Khijniak T.V."/>
            <person name="Zakharycheva A.P."/>
            <person name="Boueva O.V."/>
            <person name="Ariskina E.V."/>
            <person name="Hahnke R.L."/>
            <person name="Bunk B."/>
            <person name="Sproer C."/>
            <person name="Schumann P."/>
            <person name="Evtushenko L.I."/>
            <person name="Kublanov I.V."/>
        </authorList>
    </citation>
    <scope>NUCLEOTIDE SEQUENCE</scope>
    <source>
        <strain evidence="7">DSM 106290</strain>
    </source>
</reference>
<feature type="transmembrane region" description="Helical" evidence="5">
    <location>
        <begin position="18"/>
        <end position="41"/>
    </location>
</feature>
<feature type="domain" description="Major facilitator superfamily (MFS) profile" evidence="6">
    <location>
        <begin position="19"/>
        <end position="413"/>
    </location>
</feature>
<dbReference type="GO" id="GO:0005886">
    <property type="term" value="C:plasma membrane"/>
    <property type="evidence" value="ECO:0007669"/>
    <property type="project" value="UniProtKB-SubCell"/>
</dbReference>
<feature type="transmembrane region" description="Helical" evidence="5">
    <location>
        <begin position="231"/>
        <end position="251"/>
    </location>
</feature>
<feature type="transmembrane region" description="Helical" evidence="5">
    <location>
        <begin position="174"/>
        <end position="194"/>
    </location>
</feature>
<dbReference type="PANTHER" id="PTHR11360">
    <property type="entry name" value="MONOCARBOXYLATE TRANSPORTER"/>
    <property type="match status" value="1"/>
</dbReference>
<evidence type="ECO:0000313" key="7">
    <source>
        <dbReference type="EMBL" id="QSB05775.1"/>
    </source>
</evidence>
<evidence type="ECO:0000256" key="5">
    <source>
        <dbReference type="SAM" id="Phobius"/>
    </source>
</evidence>